<keyword evidence="4" id="KW-1185">Reference proteome</keyword>
<feature type="transmembrane region" description="Helical" evidence="2">
    <location>
        <begin position="24"/>
        <end position="42"/>
    </location>
</feature>
<gene>
    <name evidence="3" type="ORF">G3KMM_00536</name>
</gene>
<reference evidence="3 4" key="2">
    <citation type="journal article" date="2020" name="Cell Rep.">
        <title>Acquisition and Adaptation of Ultra-small Parasitic Reduced Genome Bacteria to Mammalian Hosts.</title>
        <authorList>
            <person name="McLean J.S."/>
            <person name="Bor B."/>
            <person name="Kerns K.A."/>
            <person name="Liu Q."/>
            <person name="To T.T."/>
            <person name="Solden L."/>
            <person name="Hendrickson E.L."/>
            <person name="Wrighton K."/>
            <person name="Shi W."/>
            <person name="He X."/>
        </authorList>
    </citation>
    <scope>NUCLEOTIDE SEQUENCE [LARGE SCALE GENOMIC DNA]</scope>
    <source>
        <strain evidence="3 4">TM7_KMM_G3_1_HOT_351</strain>
    </source>
</reference>
<evidence type="ECO:0000256" key="2">
    <source>
        <dbReference type="SAM" id="Phobius"/>
    </source>
</evidence>
<evidence type="ECO:0000313" key="3">
    <source>
        <dbReference type="EMBL" id="RYC73124.1"/>
    </source>
</evidence>
<reference evidence="3 4" key="1">
    <citation type="journal article" date="2018" name="bioRxiv">
        <title>Evidence of independent acquisition and adaption of ultra-small bacteria to human hosts across the highly diverse yet reduced genomes of the phylum Saccharibacteria.</title>
        <authorList>
            <person name="McLean J.S."/>
            <person name="Bor B."/>
            <person name="To T.T."/>
            <person name="Liu Q."/>
            <person name="Kearns K.A."/>
            <person name="Solden L.M."/>
            <person name="Wrighton K.C."/>
            <person name="He X."/>
            <person name="Shi W."/>
        </authorList>
    </citation>
    <scope>NUCLEOTIDE SEQUENCE [LARGE SCALE GENOMIC DNA]</scope>
    <source>
        <strain evidence="3 4">TM7_KMM_G3_1_HOT_351</strain>
    </source>
</reference>
<comment type="caution">
    <text evidence="3">The sequence shown here is derived from an EMBL/GenBank/DDBJ whole genome shotgun (WGS) entry which is preliminary data.</text>
</comment>
<feature type="compositionally biased region" description="Basic and acidic residues" evidence="1">
    <location>
        <begin position="48"/>
        <end position="68"/>
    </location>
</feature>
<proteinExistence type="predicted"/>
<keyword evidence="2" id="KW-1133">Transmembrane helix</keyword>
<evidence type="ECO:0000256" key="1">
    <source>
        <dbReference type="SAM" id="MobiDB-lite"/>
    </source>
</evidence>
<organism evidence="3 4">
    <name type="scientific">Candidatus Nanosyncoccus nanoralicus</name>
    <dbReference type="NCBI Taxonomy" id="2171996"/>
    <lineage>
        <taxon>Bacteria</taxon>
        <taxon>Candidatus Saccharimonadota</taxon>
        <taxon>Candidatus Nanosyncoccalia</taxon>
        <taxon>Candidatus Nanosyncoccales</taxon>
        <taxon>Candidatus Nanosyncoccaceae</taxon>
        <taxon>Candidatus Nanosyncoccus</taxon>
    </lineage>
</organism>
<feature type="region of interest" description="Disordered" evidence="1">
    <location>
        <begin position="48"/>
        <end position="79"/>
    </location>
</feature>
<protein>
    <submittedName>
        <fullName evidence="3">Uncharacterized protein</fullName>
    </submittedName>
</protein>
<dbReference type="EMBL" id="PRLL01000027">
    <property type="protein sequence ID" value="RYC73124.1"/>
    <property type="molecule type" value="Genomic_DNA"/>
</dbReference>
<keyword evidence="2" id="KW-0472">Membrane</keyword>
<keyword evidence="2" id="KW-0812">Transmembrane</keyword>
<sequence length="79" mass="8575">MVAAVIALLNQSLGVALLIIPFVSFLALSANMIVWALVRMFLDESTKNDYKKSEASKGESEKAVDSVKNKRSKATSKNS</sequence>
<feature type="compositionally biased region" description="Basic residues" evidence="1">
    <location>
        <begin position="69"/>
        <end position="79"/>
    </location>
</feature>
<accession>A0ABY0FJD7</accession>
<dbReference type="Proteomes" id="UP001191004">
    <property type="component" value="Unassembled WGS sequence"/>
</dbReference>
<name>A0ABY0FJD7_9BACT</name>
<evidence type="ECO:0000313" key="4">
    <source>
        <dbReference type="Proteomes" id="UP001191004"/>
    </source>
</evidence>